<reference evidence="1" key="1">
    <citation type="submission" date="2019-04" db="EMBL/GenBank/DDBJ databases">
        <title>Microbes associate with the intestines of laboratory mice.</title>
        <authorList>
            <person name="Navarre W."/>
            <person name="Wong E."/>
            <person name="Huang K."/>
            <person name="Tropini C."/>
            <person name="Ng K."/>
            <person name="Yu B."/>
        </authorList>
    </citation>
    <scope>NUCLEOTIDE SEQUENCE</scope>
    <source>
        <strain evidence="1">NM04_E33</strain>
    </source>
</reference>
<keyword evidence="2" id="KW-1185">Reference proteome</keyword>
<organism evidence="1 2">
    <name type="scientific">Lepagella muris</name>
    <dbReference type="NCBI Taxonomy" id="3032870"/>
    <lineage>
        <taxon>Bacteria</taxon>
        <taxon>Pseudomonadati</taxon>
        <taxon>Bacteroidota</taxon>
        <taxon>Bacteroidia</taxon>
        <taxon>Bacteroidales</taxon>
        <taxon>Muribaculaceae</taxon>
        <taxon>Lepagella</taxon>
    </lineage>
</organism>
<name>A0AC61RKP9_9BACT</name>
<protein>
    <submittedName>
        <fullName evidence="1">Uncharacterized protein</fullName>
    </submittedName>
</protein>
<gene>
    <name evidence="1" type="ORF">E5331_07490</name>
</gene>
<sequence length="491" mass="57423">MRDYDSSSPLSILAYSRDLLGNSLAQILPIIDNSIDIDELNKAGKGGLAQMVEKYYFGYEPNSDPRPDFIEAGVELKVSALKKNHKNELAIKERLVCDMIDYCALVEEDFENSRFFKKSMLMLIMFYLHVSGCPKKDLQFIYSILWLIKDKDFLIIKEDFRIIQDKVRRGLAHELSEGDTMYLGACRKGQKGDSLRRQPNSEIRAKARAFSLKASYMRTVLDYVKKSGKNVSSNITEEEMPGIELVTKQELMNNSFEDILRKRFEPFIGKDYKQISSELGVNIKSEDKSKYANIVKQILLKGLKNENDADEIKKSGIKIKTIRLQKNGSVKEHMSFERINYQEIFETDNWIDSRWYEIITTRYMFIVFREVDDEESDNESKYILDKMFFWTMPPSDYGIAEEYWNNIRKNVLADTLLNSKDGKHANTFWTLKDHKFFHVRPKARNSADVTYSPVSNMAVPKKAYWFDNRYLRKELMNAYGDDWNKLFKTQD</sequence>
<accession>A0AC61RKP9</accession>
<comment type="caution">
    <text evidence="1">The sequence shown here is derived from an EMBL/GenBank/DDBJ whole genome shotgun (WGS) entry which is preliminary data.</text>
</comment>
<evidence type="ECO:0000313" key="2">
    <source>
        <dbReference type="Proteomes" id="UP000306319"/>
    </source>
</evidence>
<evidence type="ECO:0000313" key="1">
    <source>
        <dbReference type="EMBL" id="TGY79213.1"/>
    </source>
</evidence>
<proteinExistence type="predicted"/>
<dbReference type="Proteomes" id="UP000306319">
    <property type="component" value="Unassembled WGS sequence"/>
</dbReference>
<dbReference type="EMBL" id="SRYB01000008">
    <property type="protein sequence ID" value="TGY79213.1"/>
    <property type="molecule type" value="Genomic_DNA"/>
</dbReference>